<dbReference type="RefSeq" id="WP_348951828.1">
    <property type="nucleotide sequence ID" value="NZ_JBDZYD010000005.1"/>
</dbReference>
<protein>
    <submittedName>
        <fullName evidence="2">VUT family protein</fullName>
    </submittedName>
</protein>
<dbReference type="InterPro" id="IPR003744">
    <property type="entry name" value="YhhQ"/>
</dbReference>
<evidence type="ECO:0000256" key="1">
    <source>
        <dbReference type="SAM" id="Phobius"/>
    </source>
</evidence>
<keyword evidence="1" id="KW-0812">Transmembrane</keyword>
<comment type="caution">
    <text evidence="2">The sequence shown here is derived from an EMBL/GenBank/DDBJ whole genome shotgun (WGS) entry which is preliminary data.</text>
</comment>
<reference evidence="2 3" key="1">
    <citation type="submission" date="2024-05" db="EMBL/GenBank/DDBJ databases">
        <authorList>
            <person name="Zhao H."/>
            <person name="Xu Y."/>
            <person name="Lin S."/>
            <person name="Spain J.C."/>
            <person name="Zhou N.-Y."/>
        </authorList>
    </citation>
    <scope>NUCLEOTIDE SEQUENCE [LARGE SCALE GENOMIC DNA]</scope>
    <source>
        <strain evidence="2 3">NEAU-NG30</strain>
    </source>
</reference>
<feature type="transmembrane region" description="Helical" evidence="1">
    <location>
        <begin position="108"/>
        <end position="127"/>
    </location>
</feature>
<keyword evidence="1" id="KW-1133">Transmembrane helix</keyword>
<dbReference type="Proteomes" id="UP001440984">
    <property type="component" value="Unassembled WGS sequence"/>
</dbReference>
<keyword evidence="1" id="KW-0472">Membrane</keyword>
<feature type="transmembrane region" description="Helical" evidence="1">
    <location>
        <begin position="133"/>
        <end position="152"/>
    </location>
</feature>
<organism evidence="2 3">
    <name type="scientific">Amycolatopsis melonis</name>
    <dbReference type="NCBI Taxonomy" id="3156488"/>
    <lineage>
        <taxon>Bacteria</taxon>
        <taxon>Bacillati</taxon>
        <taxon>Actinomycetota</taxon>
        <taxon>Actinomycetes</taxon>
        <taxon>Pseudonocardiales</taxon>
        <taxon>Pseudonocardiaceae</taxon>
        <taxon>Amycolatopsis</taxon>
    </lineage>
</organism>
<proteinExistence type="predicted"/>
<gene>
    <name evidence="2" type="ORF">ABJI51_16850</name>
</gene>
<accession>A0ABV0LEN7</accession>
<name>A0ABV0LEN7_9PSEU</name>
<keyword evidence="3" id="KW-1185">Reference proteome</keyword>
<feature type="transmembrane region" description="Helical" evidence="1">
    <location>
        <begin position="83"/>
        <end position="101"/>
    </location>
</feature>
<dbReference type="Pfam" id="PF02592">
    <property type="entry name" value="Vut_1"/>
    <property type="match status" value="1"/>
</dbReference>
<dbReference type="EMBL" id="JBDZYD010000005">
    <property type="protein sequence ID" value="MEQ0560757.1"/>
    <property type="molecule type" value="Genomic_DNA"/>
</dbReference>
<evidence type="ECO:0000313" key="3">
    <source>
        <dbReference type="Proteomes" id="UP001440984"/>
    </source>
</evidence>
<sequence length="229" mass="23559">MSRPEDAATGGFNADVQPTAESLARFGAARTNPAAAVMQAASPADPSPRPLRRATKLTLLLVYVASIVIGNLTTTYLGFAPAGFGLMVTAGTYFGGLALSVRDRLHDAAGIRWVLGGVVAGIVVSAIGGDLRIALASAAAFAVGESADLAVYTPLRQRRGFRRALVASNAAGALVDTCLFLVIAGFPLTADVVAGQLLVKAVWVTGLCLLVREIARRAVSGQRQLTEGA</sequence>
<evidence type="ECO:0000313" key="2">
    <source>
        <dbReference type="EMBL" id="MEQ0560757.1"/>
    </source>
</evidence>
<feature type="transmembrane region" description="Helical" evidence="1">
    <location>
        <begin position="57"/>
        <end position="77"/>
    </location>
</feature>
<feature type="transmembrane region" description="Helical" evidence="1">
    <location>
        <begin position="192"/>
        <end position="211"/>
    </location>
</feature>
<feature type="transmembrane region" description="Helical" evidence="1">
    <location>
        <begin position="164"/>
        <end position="186"/>
    </location>
</feature>